<dbReference type="EMBL" id="JAVDQI010000003">
    <property type="protein sequence ID" value="MDR6222601.1"/>
    <property type="molecule type" value="Genomic_DNA"/>
</dbReference>
<evidence type="ECO:0000313" key="6">
    <source>
        <dbReference type="EMBL" id="MDR6222601.1"/>
    </source>
</evidence>
<dbReference type="SUPFAM" id="SSF48557">
    <property type="entry name" value="L-aspartase-like"/>
    <property type="match status" value="1"/>
</dbReference>
<name>A0AA90TYP6_9EURY</name>
<feature type="binding site" evidence="3">
    <location>
        <begin position="165"/>
        <end position="167"/>
    </location>
    <ligand>
        <name>substrate</name>
    </ligand>
</feature>
<comment type="pathway">
    <text evidence="3">Carbohydrate metabolism; tricarboxylic acid cycle; (S)-malate from fumarate: step 1/1.</text>
</comment>
<keyword evidence="3" id="KW-0816">Tricarboxylic acid cycle</keyword>
<dbReference type="Pfam" id="PF10415">
    <property type="entry name" value="FumaraseC_C"/>
    <property type="match status" value="1"/>
</dbReference>
<comment type="miscellaneous">
    <text evidence="3">There are 2 substrate-binding sites: the catalytic A site, and the non-catalytic B site that may play a role in the transfer of substrate or product between the active site and the solvent. Alternatively, the B site may bind allosteric effectors.</text>
</comment>
<dbReference type="GO" id="GO:0004333">
    <property type="term" value="F:fumarate hydratase activity"/>
    <property type="evidence" value="ECO:0007669"/>
    <property type="project" value="UniProtKB-UniRule"/>
</dbReference>
<comment type="caution">
    <text evidence="3">Lacks conserved residue(s) required for the propagation of feature annotation.</text>
</comment>
<dbReference type="FunFam" id="1.20.200.10:FF:000001">
    <property type="entry name" value="Fumarate hydratase, mitochondrial"/>
    <property type="match status" value="1"/>
</dbReference>
<organism evidence="6 7">
    <name type="scientific">Methanococcoides alaskense</name>
    <dbReference type="NCBI Taxonomy" id="325778"/>
    <lineage>
        <taxon>Archaea</taxon>
        <taxon>Methanobacteriati</taxon>
        <taxon>Methanobacteriota</taxon>
        <taxon>Stenosarchaea group</taxon>
        <taxon>Methanomicrobia</taxon>
        <taxon>Methanosarcinales</taxon>
        <taxon>Methanosarcinaceae</taxon>
        <taxon>Methanococcoides</taxon>
    </lineage>
</organism>
<dbReference type="HAMAP" id="MF_00743">
    <property type="entry name" value="FumaraseC"/>
    <property type="match status" value="1"/>
</dbReference>
<dbReference type="GO" id="GO:0005829">
    <property type="term" value="C:cytosol"/>
    <property type="evidence" value="ECO:0007669"/>
    <property type="project" value="TreeGrafter"/>
</dbReference>
<comment type="function">
    <text evidence="3">Involved in the TCA cycle. Catalyzes the stereospecific interconversion of fumarate to L-malate.</text>
</comment>
<dbReference type="InterPro" id="IPR020557">
    <property type="entry name" value="Fumarate_lyase_CS"/>
</dbReference>
<feature type="binding site" evidence="3">
    <location>
        <begin position="350"/>
        <end position="352"/>
    </location>
    <ligand>
        <name>substrate</name>
    </ligand>
</feature>
<dbReference type="GO" id="GO:0008797">
    <property type="term" value="F:aspartate ammonia-lyase activity"/>
    <property type="evidence" value="ECO:0007669"/>
    <property type="project" value="TreeGrafter"/>
</dbReference>
<feature type="domain" description="Fumarase C C-terminal" evidence="5">
    <location>
        <begin position="434"/>
        <end position="487"/>
    </location>
</feature>
<keyword evidence="2 3" id="KW-0456">Lyase</keyword>
<comment type="catalytic activity">
    <reaction evidence="3">
        <text>(S)-malate = fumarate + H2O</text>
        <dbReference type="Rhea" id="RHEA:12460"/>
        <dbReference type="ChEBI" id="CHEBI:15377"/>
        <dbReference type="ChEBI" id="CHEBI:15589"/>
        <dbReference type="ChEBI" id="CHEBI:29806"/>
        <dbReference type="EC" id="4.2.1.2"/>
    </reaction>
</comment>
<dbReference type="InterPro" id="IPR022761">
    <property type="entry name" value="Fumarate_lyase_N"/>
</dbReference>
<dbReference type="PRINTS" id="PR00149">
    <property type="entry name" value="FUMRATELYASE"/>
</dbReference>
<dbReference type="PANTHER" id="PTHR42696:SF2">
    <property type="entry name" value="ASPARTATE AMMONIA-LYASE"/>
    <property type="match status" value="1"/>
</dbReference>
<feature type="active site" evidence="3">
    <location>
        <position position="344"/>
    </location>
</feature>
<proteinExistence type="inferred from homology"/>
<feature type="binding site" description="in site B" evidence="3">
    <location>
        <begin position="155"/>
        <end position="158"/>
    </location>
    <ligand>
        <name>substrate</name>
    </ligand>
</feature>
<comment type="subcellular location">
    <subcellularLocation>
        <location evidence="3">Cytoplasm</location>
    </subcellularLocation>
</comment>
<feature type="active site" description="Proton donor/acceptor" evidence="3">
    <location>
        <position position="214"/>
    </location>
</feature>
<dbReference type="RefSeq" id="WP_309739621.1">
    <property type="nucleotide sequence ID" value="NZ_JAVDQI010000003.1"/>
</dbReference>
<dbReference type="Pfam" id="PF00206">
    <property type="entry name" value="Lyase_1"/>
    <property type="match status" value="1"/>
</dbReference>
<dbReference type="InterPro" id="IPR008948">
    <property type="entry name" value="L-Aspartase-like"/>
</dbReference>
<evidence type="ECO:0000259" key="5">
    <source>
        <dbReference type="Pfam" id="PF10415"/>
    </source>
</evidence>
<keyword evidence="7" id="KW-1185">Reference proteome</keyword>
<dbReference type="PROSITE" id="PS00163">
    <property type="entry name" value="FUMARATE_LYASES"/>
    <property type="match status" value="1"/>
</dbReference>
<evidence type="ECO:0000256" key="2">
    <source>
        <dbReference type="ARBA" id="ARBA00023239"/>
    </source>
</evidence>
<sequence length="490" mass="53487">MYDKFGDIRPYRDRTRLKRSLKTVVGGGHIRSEKDTLGEIEVPDDAYYGPQTVRAINNFRVSRQKLPPSFIRAQAAIKLASARANLEAGKLEPKIAKAIISAVLEVRKGKFEEQFVLDVFQSGAGTSQNMNANEVIANRALEMMGYERGRYDIIHPNDHVNMSQSSNDTTHTAIHIAAVEMMNAELMPALVDMLMVFSEKAAEFMDIVKPGRTHLQDAVPVTLGQEFSGYARMLELGIKRLEISVEGLCELNMGGTAVGTGLNIPENFSNIAIREVRALTGQDFVLAGNPFEATQAAEAILGASSSLRSIAVSLIKIANDLRLLSSGPRTGIGEINLPTVQPGSSIMPGKVNPVMAEMLNMTCFQIIGNDSAIMMATQGGQFELNVFTPLLAYDLLNSIEILTGATTSFTERCLRGITVNRDRCEELSKQSLALVTILATKIGYEEAANIAHIAHVGGKTIIETVKEMRIMDEKDAEELLDPLKMTGVKQ</sequence>
<dbReference type="PRINTS" id="PR00145">
    <property type="entry name" value="ARGSUCLYASE"/>
</dbReference>
<dbReference type="FunFam" id="1.10.275.10:FF:000001">
    <property type="entry name" value="Fumarate hydratase, mitochondrial"/>
    <property type="match status" value="1"/>
</dbReference>
<evidence type="ECO:0000256" key="1">
    <source>
        <dbReference type="ARBA" id="ARBA00009084"/>
    </source>
</evidence>
<dbReference type="NCBIfam" id="NF008909">
    <property type="entry name" value="PRK12273.1"/>
    <property type="match status" value="1"/>
</dbReference>
<feature type="binding site" evidence="3">
    <location>
        <position position="345"/>
    </location>
    <ligand>
        <name>substrate</name>
    </ligand>
</feature>
<dbReference type="Gene3D" id="1.20.200.10">
    <property type="entry name" value="Fumarase/aspartase (Central domain)"/>
    <property type="match status" value="1"/>
</dbReference>
<feature type="domain" description="Fumarate lyase N-terminal" evidence="4">
    <location>
        <begin position="38"/>
        <end position="368"/>
    </location>
</feature>
<dbReference type="GO" id="GO:0006099">
    <property type="term" value="P:tricarboxylic acid cycle"/>
    <property type="evidence" value="ECO:0007669"/>
    <property type="project" value="UniProtKB-UniRule"/>
</dbReference>
<dbReference type="InterPro" id="IPR051546">
    <property type="entry name" value="Aspartate_Ammonia-Lyase"/>
</dbReference>
<dbReference type="GO" id="GO:0006531">
    <property type="term" value="P:aspartate metabolic process"/>
    <property type="evidence" value="ECO:0007669"/>
    <property type="project" value="TreeGrafter"/>
</dbReference>
<comment type="similarity">
    <text evidence="1 3">Belongs to the class-II fumarase/aspartase family. Fumarase subfamily.</text>
</comment>
<dbReference type="CDD" id="cd01596">
    <property type="entry name" value="Aspartase_like"/>
    <property type="match status" value="1"/>
</dbReference>
<dbReference type="GO" id="GO:0006106">
    <property type="term" value="P:fumarate metabolic process"/>
    <property type="evidence" value="ECO:0007669"/>
    <property type="project" value="InterPro"/>
</dbReference>
<dbReference type="PANTHER" id="PTHR42696">
    <property type="entry name" value="ASPARTATE AMMONIA-LYASE"/>
    <property type="match status" value="1"/>
</dbReference>
<dbReference type="InterPro" id="IPR018951">
    <property type="entry name" value="Fumarase_C_C"/>
</dbReference>
<dbReference type="Proteomes" id="UP001185015">
    <property type="component" value="Unassembled WGS sequence"/>
</dbReference>
<feature type="site" description="Important for catalytic activity" evidence="3">
    <location>
        <position position="357"/>
    </location>
</feature>
<keyword evidence="3" id="KW-0963">Cytoplasm</keyword>
<dbReference type="InterPro" id="IPR000362">
    <property type="entry name" value="Fumarate_lyase_fam"/>
</dbReference>
<comment type="subunit">
    <text evidence="3">Homotetramer.</text>
</comment>
<comment type="caution">
    <text evidence="6">The sequence shown here is derived from an EMBL/GenBank/DDBJ whole genome shotgun (WGS) entry which is preliminary data.</text>
</comment>
<gene>
    <name evidence="3" type="primary">fumC</name>
    <name evidence="6" type="ORF">J2750_001050</name>
</gene>
<dbReference type="AlphaFoldDB" id="A0AA90TYP6"/>
<protein>
    <recommendedName>
        <fullName evidence="3">Fumarate hydratase class II</fullName>
        <shortName evidence="3">Fumarase C</shortName>
        <ecNumber evidence="3">4.2.1.2</ecNumber>
    </recommendedName>
    <alternativeName>
        <fullName evidence="3">Aerobic fumarase</fullName>
    </alternativeName>
    <alternativeName>
        <fullName evidence="3">Iron-independent fumarase</fullName>
    </alternativeName>
</protein>
<evidence type="ECO:0000313" key="7">
    <source>
        <dbReference type="Proteomes" id="UP001185015"/>
    </source>
</evidence>
<reference evidence="6 7" key="1">
    <citation type="submission" date="2023-07" db="EMBL/GenBank/DDBJ databases">
        <title>Genomic Encyclopedia of Type Strains, Phase IV (KMG-IV): sequencing the most valuable type-strain genomes for metagenomic binning, comparative biology and taxonomic classification.</title>
        <authorList>
            <person name="Goeker M."/>
        </authorList>
    </citation>
    <scope>NUCLEOTIDE SEQUENCE [LARGE SCALE GENOMIC DNA]</scope>
    <source>
        <strain evidence="6 7">DSM 17273</strain>
    </source>
</reference>
<evidence type="ECO:0000256" key="3">
    <source>
        <dbReference type="HAMAP-Rule" id="MF_00743"/>
    </source>
</evidence>
<accession>A0AA90TYP6</accession>
<dbReference type="EC" id="4.2.1.2" evidence="3"/>
<feature type="binding site" evidence="3">
    <location>
        <position position="213"/>
    </location>
    <ligand>
        <name>substrate</name>
    </ligand>
</feature>
<dbReference type="InterPro" id="IPR024083">
    <property type="entry name" value="Fumarase/histidase_N"/>
</dbReference>
<evidence type="ECO:0000259" key="4">
    <source>
        <dbReference type="Pfam" id="PF00206"/>
    </source>
</evidence>
<dbReference type="InterPro" id="IPR005677">
    <property type="entry name" value="Fum_hydII"/>
</dbReference>
<dbReference type="Gene3D" id="1.10.275.10">
    <property type="entry name" value="Fumarase/aspartase (N-terminal domain)"/>
    <property type="match status" value="1"/>
</dbReference>
<dbReference type="Gene3D" id="1.10.40.30">
    <property type="entry name" value="Fumarase/aspartase (C-terminal domain)"/>
    <property type="match status" value="1"/>
</dbReference>